<gene>
    <name evidence="1" type="ORF">LCGC14_1318060</name>
</gene>
<comment type="caution">
    <text evidence="1">The sequence shown here is derived from an EMBL/GenBank/DDBJ whole genome shotgun (WGS) entry which is preliminary data.</text>
</comment>
<protein>
    <submittedName>
        <fullName evidence="1">Uncharacterized protein</fullName>
    </submittedName>
</protein>
<accession>A0A0F9NML5</accession>
<reference evidence="1" key="1">
    <citation type="journal article" date="2015" name="Nature">
        <title>Complex archaea that bridge the gap between prokaryotes and eukaryotes.</title>
        <authorList>
            <person name="Spang A."/>
            <person name="Saw J.H."/>
            <person name="Jorgensen S.L."/>
            <person name="Zaremba-Niedzwiedzka K."/>
            <person name="Martijn J."/>
            <person name="Lind A.E."/>
            <person name="van Eijk R."/>
            <person name="Schleper C."/>
            <person name="Guy L."/>
            <person name="Ettema T.J."/>
        </authorList>
    </citation>
    <scope>NUCLEOTIDE SEQUENCE</scope>
</reference>
<name>A0A0F9NML5_9ZZZZ</name>
<organism evidence="1">
    <name type="scientific">marine sediment metagenome</name>
    <dbReference type="NCBI Taxonomy" id="412755"/>
    <lineage>
        <taxon>unclassified sequences</taxon>
        <taxon>metagenomes</taxon>
        <taxon>ecological metagenomes</taxon>
    </lineage>
</organism>
<dbReference type="EMBL" id="LAZR01007840">
    <property type="protein sequence ID" value="KKM82582.1"/>
    <property type="molecule type" value="Genomic_DNA"/>
</dbReference>
<evidence type="ECO:0000313" key="1">
    <source>
        <dbReference type="EMBL" id="KKM82582.1"/>
    </source>
</evidence>
<sequence length="60" mass="7250">MNNKQEDGFYGWTLSKARFQDLRDSGALFFGQYIWDESEQFYFYHRNTEQSPNRVEAVCQ</sequence>
<dbReference type="AlphaFoldDB" id="A0A0F9NML5"/>
<proteinExistence type="predicted"/>